<evidence type="ECO:0000256" key="5">
    <source>
        <dbReference type="SAM" id="MobiDB-lite"/>
    </source>
</evidence>
<feature type="region of interest" description="Disordered" evidence="5">
    <location>
        <begin position="18"/>
        <end position="43"/>
    </location>
</feature>
<keyword evidence="3" id="KW-1133">Transmembrane helix</keyword>
<reference evidence="6" key="2">
    <citation type="submission" date="2019-02" db="EMBL/GenBank/DDBJ databases">
        <authorList>
            <person name="Chen S.-C."/>
            <person name="Chien H.-H."/>
            <person name="Lai M.-C."/>
        </authorList>
    </citation>
    <scope>NUCLEOTIDE SEQUENCE</scope>
    <source>
        <strain evidence="6">N2F9704</strain>
    </source>
</reference>
<comment type="subcellular location">
    <subcellularLocation>
        <location evidence="1">Membrane</location>
    </subcellularLocation>
</comment>
<evidence type="ECO:0000256" key="2">
    <source>
        <dbReference type="ARBA" id="ARBA00022692"/>
    </source>
</evidence>
<keyword evidence="6" id="KW-0378">Hydrolase</keyword>
<evidence type="ECO:0000256" key="1">
    <source>
        <dbReference type="ARBA" id="ARBA00004370"/>
    </source>
</evidence>
<dbReference type="SUPFAM" id="SSF51306">
    <property type="entry name" value="LexA/Signal peptidase"/>
    <property type="match status" value="1"/>
</dbReference>
<dbReference type="EMBL" id="CP036172">
    <property type="protein sequence ID" value="QSZ66691.1"/>
    <property type="molecule type" value="Genomic_DNA"/>
</dbReference>
<dbReference type="GO" id="GO:0004252">
    <property type="term" value="F:serine-type endopeptidase activity"/>
    <property type="evidence" value="ECO:0007669"/>
    <property type="project" value="InterPro"/>
</dbReference>
<gene>
    <name evidence="6" type="ORF">RJ40_03865</name>
</gene>
<evidence type="ECO:0000313" key="6">
    <source>
        <dbReference type="EMBL" id="QSZ66691.1"/>
    </source>
</evidence>
<dbReference type="InterPro" id="IPR019533">
    <property type="entry name" value="Peptidase_S26"/>
</dbReference>
<sequence>MHQISSVKSLRSVSVPRVMAGSGRRSSARWHLPVGGERTERPSHIFPNRPGLITYVGPSMYPTLRTLDIIRYRPYDAGCRMRRGDVILFRPPGRNRIVIHRVVAVTHEGIRTQGDNNLSCDPYLLTCDAVLGRVLSAHREGREIAVRGGAAGWCRGSALRLRRRAVHTLAVALRHPCDALAGRCPIQIPFLRVAAFKRTRGTELHLLLAGRSIGRLPTGERRWLIRRPFGLIVNEEALPRPKPEGNHE</sequence>
<reference evidence="6" key="1">
    <citation type="journal article" date="2001" name="Int. J. Syst. Evol. Microbiol.">
        <title>Methanofollis aquaemaris sp. nov., a methanogen isolated from an aquaculture fish pond.</title>
        <authorList>
            <person name="Lai M.C."/>
            <person name="Chen S.C."/>
        </authorList>
    </citation>
    <scope>NUCLEOTIDE SEQUENCE</scope>
    <source>
        <strain evidence="6">N2F9704</strain>
    </source>
</reference>
<evidence type="ECO:0000256" key="4">
    <source>
        <dbReference type="ARBA" id="ARBA00023136"/>
    </source>
</evidence>
<protein>
    <submittedName>
        <fullName evidence="6">Signal peptidase I</fullName>
        <ecNumber evidence="6">3.4.21.89</ecNumber>
    </submittedName>
</protein>
<keyword evidence="4" id="KW-0472">Membrane</keyword>
<dbReference type="GO" id="GO:0009003">
    <property type="term" value="F:signal peptidase activity"/>
    <property type="evidence" value="ECO:0007669"/>
    <property type="project" value="UniProtKB-EC"/>
</dbReference>
<evidence type="ECO:0000256" key="3">
    <source>
        <dbReference type="ARBA" id="ARBA00022989"/>
    </source>
</evidence>
<dbReference type="EC" id="3.4.21.89" evidence="6"/>
<keyword evidence="7" id="KW-1185">Reference proteome</keyword>
<dbReference type="GO" id="GO:0016020">
    <property type="term" value="C:membrane"/>
    <property type="evidence" value="ECO:0007669"/>
    <property type="project" value="UniProtKB-SubCell"/>
</dbReference>
<keyword evidence="2" id="KW-0812">Transmembrane</keyword>
<name>A0A8A3S4M9_9EURY</name>
<dbReference type="InterPro" id="IPR001733">
    <property type="entry name" value="Peptidase_S26B"/>
</dbReference>
<dbReference type="Gene3D" id="2.10.109.10">
    <property type="entry name" value="Umud Fragment, subunit A"/>
    <property type="match status" value="1"/>
</dbReference>
<dbReference type="CDD" id="cd06530">
    <property type="entry name" value="S26_SPase_I"/>
    <property type="match status" value="1"/>
</dbReference>
<accession>A0A8A3S4M9</accession>
<dbReference type="Proteomes" id="UP001042704">
    <property type="component" value="Chromosome"/>
</dbReference>
<proteinExistence type="predicted"/>
<organism evidence="6 7">
    <name type="scientific">Methanofollis aquaemaris</name>
    <dbReference type="NCBI Taxonomy" id="126734"/>
    <lineage>
        <taxon>Archaea</taxon>
        <taxon>Methanobacteriati</taxon>
        <taxon>Methanobacteriota</taxon>
        <taxon>Stenosarchaea group</taxon>
        <taxon>Methanomicrobia</taxon>
        <taxon>Methanomicrobiales</taxon>
        <taxon>Methanomicrobiaceae</taxon>
        <taxon>Methanofollis</taxon>
    </lineage>
</organism>
<dbReference type="AlphaFoldDB" id="A0A8A3S4M9"/>
<evidence type="ECO:0000313" key="7">
    <source>
        <dbReference type="Proteomes" id="UP001042704"/>
    </source>
</evidence>
<dbReference type="InterPro" id="IPR036286">
    <property type="entry name" value="LexA/Signal_pep-like_sf"/>
</dbReference>
<dbReference type="NCBIfam" id="TIGR02228">
    <property type="entry name" value="sigpep_I_arch"/>
    <property type="match status" value="1"/>
</dbReference>
<dbReference type="GO" id="GO:0006465">
    <property type="term" value="P:signal peptide processing"/>
    <property type="evidence" value="ECO:0007669"/>
    <property type="project" value="InterPro"/>
</dbReference>
<dbReference type="KEGG" id="maqe:RJ40_03865"/>